<dbReference type="InterPro" id="IPR006639">
    <property type="entry name" value="Preselin/SPP"/>
</dbReference>
<dbReference type="GO" id="GO:0033619">
    <property type="term" value="P:membrane protein proteolysis"/>
    <property type="evidence" value="ECO:0007669"/>
    <property type="project" value="TreeGrafter"/>
</dbReference>
<comment type="similarity">
    <text evidence="2">Belongs to the peptidase A22B family.</text>
</comment>
<keyword evidence="5" id="KW-0256">Endoplasmic reticulum</keyword>
<evidence type="ECO:0000256" key="4">
    <source>
        <dbReference type="ARBA" id="ARBA00022801"/>
    </source>
</evidence>
<dbReference type="EMBL" id="PNEN01001791">
    <property type="protein sequence ID" value="PPJ50182.1"/>
    <property type="molecule type" value="Genomic_DNA"/>
</dbReference>
<evidence type="ECO:0000256" key="7">
    <source>
        <dbReference type="ARBA" id="ARBA00023136"/>
    </source>
</evidence>
<keyword evidence="11" id="KW-1185">Reference proteome</keyword>
<evidence type="ECO:0000256" key="2">
    <source>
        <dbReference type="ARBA" id="ARBA00006859"/>
    </source>
</evidence>
<feature type="region of interest" description="Disordered" evidence="8">
    <location>
        <begin position="503"/>
        <end position="595"/>
    </location>
</feature>
<dbReference type="InterPro" id="IPR007369">
    <property type="entry name" value="Peptidase_A22B_SPP"/>
</dbReference>
<dbReference type="AlphaFoldDB" id="A0A2S6BRT7"/>
<gene>
    <name evidence="10" type="ORF">CBER1_05180</name>
</gene>
<feature type="transmembrane region" description="Helical" evidence="9">
    <location>
        <begin position="319"/>
        <end position="343"/>
    </location>
</feature>
<keyword evidence="3 9" id="KW-0812">Transmembrane</keyword>
<evidence type="ECO:0000256" key="1">
    <source>
        <dbReference type="ARBA" id="ARBA00004477"/>
    </source>
</evidence>
<evidence type="ECO:0000256" key="5">
    <source>
        <dbReference type="ARBA" id="ARBA00022824"/>
    </source>
</evidence>
<dbReference type="GO" id="GO:0098554">
    <property type="term" value="C:cytoplasmic side of endoplasmic reticulum membrane"/>
    <property type="evidence" value="ECO:0007669"/>
    <property type="project" value="TreeGrafter"/>
</dbReference>
<feature type="compositionally biased region" description="Acidic residues" evidence="8">
    <location>
        <begin position="64"/>
        <end position="77"/>
    </location>
</feature>
<feature type="compositionally biased region" description="Basic and acidic residues" evidence="8">
    <location>
        <begin position="505"/>
        <end position="531"/>
    </location>
</feature>
<dbReference type="SMART" id="SM00730">
    <property type="entry name" value="PSN"/>
    <property type="match status" value="1"/>
</dbReference>
<evidence type="ECO:0000256" key="8">
    <source>
        <dbReference type="SAM" id="MobiDB-lite"/>
    </source>
</evidence>
<feature type="transmembrane region" description="Helical" evidence="9">
    <location>
        <begin position="23"/>
        <end position="42"/>
    </location>
</feature>
<dbReference type="STRING" id="357750.A0A2S6BRT7"/>
<comment type="caution">
    <text evidence="10">The sequence shown here is derived from an EMBL/GenBank/DDBJ whole genome shotgun (WGS) entry which is preliminary data.</text>
</comment>
<dbReference type="OrthoDB" id="29661at2759"/>
<evidence type="ECO:0000256" key="6">
    <source>
        <dbReference type="ARBA" id="ARBA00022989"/>
    </source>
</evidence>
<keyword evidence="6 9" id="KW-1133">Transmembrane helix</keyword>
<organism evidence="10 11">
    <name type="scientific">Cercospora berteroae</name>
    <dbReference type="NCBI Taxonomy" id="357750"/>
    <lineage>
        <taxon>Eukaryota</taxon>
        <taxon>Fungi</taxon>
        <taxon>Dikarya</taxon>
        <taxon>Ascomycota</taxon>
        <taxon>Pezizomycotina</taxon>
        <taxon>Dothideomycetes</taxon>
        <taxon>Dothideomycetidae</taxon>
        <taxon>Mycosphaerellales</taxon>
        <taxon>Mycosphaerellaceae</taxon>
        <taxon>Cercospora</taxon>
    </lineage>
</organism>
<feature type="region of interest" description="Disordered" evidence="8">
    <location>
        <begin position="53"/>
        <end position="77"/>
    </location>
</feature>
<evidence type="ECO:0000313" key="11">
    <source>
        <dbReference type="Proteomes" id="UP000237631"/>
    </source>
</evidence>
<dbReference type="GO" id="GO:0098553">
    <property type="term" value="C:lumenal side of endoplasmic reticulum membrane"/>
    <property type="evidence" value="ECO:0007669"/>
    <property type="project" value="TreeGrafter"/>
</dbReference>
<feature type="transmembrane region" description="Helical" evidence="9">
    <location>
        <begin position="231"/>
        <end position="253"/>
    </location>
</feature>
<feature type="transmembrane region" description="Helical" evidence="9">
    <location>
        <begin position="408"/>
        <end position="430"/>
    </location>
</feature>
<proteinExistence type="inferred from homology"/>
<protein>
    <recommendedName>
        <fullName evidence="12">Signal peptide peptidase</fullName>
    </recommendedName>
</protein>
<dbReference type="GO" id="GO:0042500">
    <property type="term" value="F:aspartic endopeptidase activity, intramembrane cleaving"/>
    <property type="evidence" value="ECO:0007669"/>
    <property type="project" value="InterPro"/>
</dbReference>
<accession>A0A2S6BRT7</accession>
<evidence type="ECO:0000313" key="10">
    <source>
        <dbReference type="EMBL" id="PPJ50182.1"/>
    </source>
</evidence>
<evidence type="ECO:0008006" key="12">
    <source>
        <dbReference type="Google" id="ProtNLM"/>
    </source>
</evidence>
<keyword evidence="7 9" id="KW-0472">Membrane</keyword>
<dbReference type="Pfam" id="PF04258">
    <property type="entry name" value="Peptidase_A22B"/>
    <property type="match status" value="1"/>
</dbReference>
<reference evidence="11" key="1">
    <citation type="journal article" date="2017" name="bioRxiv">
        <title>Conservation of a gene cluster reveals novel cercosporin biosynthetic mechanisms and extends production to the genus Colletotrichum.</title>
        <authorList>
            <person name="de Jonge R."/>
            <person name="Ebert M.K."/>
            <person name="Huitt-Roehl C.R."/>
            <person name="Pal P."/>
            <person name="Suttle J.C."/>
            <person name="Spanner R.E."/>
            <person name="Neubauer J.D."/>
            <person name="Jurick W.M.II."/>
            <person name="Stott K.A."/>
            <person name="Secor G.A."/>
            <person name="Thomma B.P.H.J."/>
            <person name="Van de Peer Y."/>
            <person name="Townsend C.A."/>
            <person name="Bolton M.D."/>
        </authorList>
    </citation>
    <scope>NUCLEOTIDE SEQUENCE [LARGE SCALE GENOMIC DNA]</scope>
    <source>
        <strain evidence="11">CBS538.71</strain>
    </source>
</reference>
<feature type="transmembrane region" description="Helical" evidence="9">
    <location>
        <begin position="114"/>
        <end position="135"/>
    </location>
</feature>
<dbReference type="Proteomes" id="UP000237631">
    <property type="component" value="Unassembled WGS sequence"/>
</dbReference>
<feature type="transmembrane region" description="Helical" evidence="9">
    <location>
        <begin position="274"/>
        <end position="299"/>
    </location>
</feature>
<comment type="subcellular location">
    <subcellularLocation>
        <location evidence="1">Endoplasmic reticulum membrane</location>
        <topology evidence="1">Multi-pass membrane protein</topology>
    </subcellularLocation>
</comment>
<feature type="transmembrane region" description="Helical" evidence="9">
    <location>
        <begin position="436"/>
        <end position="454"/>
    </location>
</feature>
<evidence type="ECO:0000256" key="3">
    <source>
        <dbReference type="ARBA" id="ARBA00022692"/>
    </source>
</evidence>
<dbReference type="PANTHER" id="PTHR12174">
    <property type="entry name" value="SIGNAL PEPTIDE PEPTIDASE"/>
    <property type="match status" value="1"/>
</dbReference>
<feature type="transmembrane region" description="Helical" evidence="9">
    <location>
        <begin position="89"/>
        <end position="107"/>
    </location>
</feature>
<sequence>MAAVDTRELLAAIAHHWHRNRPLLPMYAHLLLSAVFAIYTGAHASLSRPASAANAGKGEASTADADEDDDEDDDEEDVQQIEGLTPKDAIIFPLMAGLVLAGLYWLINTYGADIINTILGLYFSLIGTYSVARLISDSWTMVASFLMPDYFSDQGKLWKVSDEERKVYALGQDSSLSRNNPLPGMLGRLPLPEALSSFSWSLRQLSKHRYQIICYAKGLCDFTVVLTRHDAISAVIGFSAILYSLFFESTWWLTNLQGFAVSYGALQLMSPTTFATGTLILSGLFCYDIWAVFFTPLMVTVAKNLDVPIKMLFPRPEEGYSMLGLGDIVLPGLYIGLCLRYDLFMHYLRKQKQVQTQHCEGDVCTLKTETEKAPYVSVTGNWGERLWTLGSAYKSLPTALSTSFSKPYFTAAMIGYAIGMVATLVFMSVFQHAQPALLYLVPGVLISTWGTGLVRGELKEMWQYSEEITGEAATEDTEKEKEGEAKPSKGFFAELWAELFGSADDDPKNKQQNENAEEQKNKEKAEAKTEPPHLLSFTIQHYKRPARKARARKSAPARDSSEAVENASVPDADPGEDKALPRLRQRVKTEERTRL</sequence>
<feature type="compositionally biased region" description="Basic residues" evidence="8">
    <location>
        <begin position="541"/>
        <end position="555"/>
    </location>
</feature>
<keyword evidence="4" id="KW-0378">Hydrolase</keyword>
<name>A0A2S6BRT7_9PEZI</name>
<dbReference type="GO" id="GO:0006465">
    <property type="term" value="P:signal peptide processing"/>
    <property type="evidence" value="ECO:0007669"/>
    <property type="project" value="TreeGrafter"/>
</dbReference>
<dbReference type="PANTHER" id="PTHR12174:SF23">
    <property type="entry name" value="MINOR HISTOCOMPATIBILITY ANTIGEN H13"/>
    <property type="match status" value="1"/>
</dbReference>
<evidence type="ECO:0000256" key="9">
    <source>
        <dbReference type="SAM" id="Phobius"/>
    </source>
</evidence>